<keyword evidence="3 6" id="KW-0812">Transmembrane</keyword>
<evidence type="ECO:0000256" key="2">
    <source>
        <dbReference type="ARBA" id="ARBA00022475"/>
    </source>
</evidence>
<feature type="transmembrane region" description="Helical" evidence="6">
    <location>
        <begin position="157"/>
        <end position="181"/>
    </location>
</feature>
<keyword evidence="8" id="KW-1185">Reference proteome</keyword>
<keyword evidence="4 6" id="KW-1133">Transmembrane helix</keyword>
<dbReference type="EMBL" id="BMIV01000004">
    <property type="protein sequence ID" value="GGF64817.1"/>
    <property type="molecule type" value="Genomic_DNA"/>
</dbReference>
<evidence type="ECO:0000313" key="7">
    <source>
        <dbReference type="EMBL" id="GGF64817.1"/>
    </source>
</evidence>
<reference evidence="8" key="1">
    <citation type="journal article" date="2019" name="Int. J. Syst. Evol. Microbiol.">
        <title>The Global Catalogue of Microorganisms (GCM) 10K type strain sequencing project: providing services to taxonomists for standard genome sequencing and annotation.</title>
        <authorList>
            <consortium name="The Broad Institute Genomics Platform"/>
            <consortium name="The Broad Institute Genome Sequencing Center for Infectious Disease"/>
            <person name="Wu L."/>
            <person name="Ma J."/>
        </authorList>
    </citation>
    <scope>NUCLEOTIDE SEQUENCE [LARGE SCALE GENOMIC DNA]</scope>
    <source>
        <strain evidence="8">CGMCC 1.15419</strain>
    </source>
</reference>
<dbReference type="Pfam" id="PF01810">
    <property type="entry name" value="LysE"/>
    <property type="match status" value="1"/>
</dbReference>
<keyword evidence="5 6" id="KW-0472">Membrane</keyword>
<evidence type="ECO:0000256" key="4">
    <source>
        <dbReference type="ARBA" id="ARBA00022989"/>
    </source>
</evidence>
<dbReference type="PANTHER" id="PTHR30086">
    <property type="entry name" value="ARGININE EXPORTER PROTEIN ARGO"/>
    <property type="match status" value="1"/>
</dbReference>
<comment type="subcellular location">
    <subcellularLocation>
        <location evidence="1">Cell membrane</location>
        <topology evidence="1">Multi-pass membrane protein</topology>
    </subcellularLocation>
</comment>
<evidence type="ECO:0000256" key="6">
    <source>
        <dbReference type="SAM" id="Phobius"/>
    </source>
</evidence>
<accession>A0ABQ1VGB1</accession>
<comment type="caution">
    <text evidence="7">The sequence shown here is derived from an EMBL/GenBank/DDBJ whole genome shotgun (WGS) entry which is preliminary data.</text>
</comment>
<feature type="transmembrane region" description="Helical" evidence="6">
    <location>
        <begin position="51"/>
        <end position="78"/>
    </location>
</feature>
<evidence type="ECO:0000256" key="5">
    <source>
        <dbReference type="ARBA" id="ARBA00023136"/>
    </source>
</evidence>
<gene>
    <name evidence="7" type="ORF">GCM10011402_16250</name>
</gene>
<evidence type="ECO:0000256" key="3">
    <source>
        <dbReference type="ARBA" id="ARBA00022692"/>
    </source>
</evidence>
<dbReference type="InterPro" id="IPR001123">
    <property type="entry name" value="LeuE-type"/>
</dbReference>
<evidence type="ECO:0000313" key="8">
    <source>
        <dbReference type="Proteomes" id="UP000640509"/>
    </source>
</evidence>
<protein>
    <submittedName>
        <fullName evidence="7">Threonine transporter RhtB</fullName>
    </submittedName>
</protein>
<evidence type="ECO:0000256" key="1">
    <source>
        <dbReference type="ARBA" id="ARBA00004651"/>
    </source>
</evidence>
<keyword evidence="2" id="KW-1003">Cell membrane</keyword>
<organism evidence="7 8">
    <name type="scientific">Paracoccus acridae</name>
    <dbReference type="NCBI Taxonomy" id="1795310"/>
    <lineage>
        <taxon>Bacteria</taxon>
        <taxon>Pseudomonadati</taxon>
        <taxon>Pseudomonadota</taxon>
        <taxon>Alphaproteobacteria</taxon>
        <taxon>Rhodobacterales</taxon>
        <taxon>Paracoccaceae</taxon>
        <taxon>Paracoccus</taxon>
    </lineage>
</organism>
<dbReference type="Proteomes" id="UP000640509">
    <property type="component" value="Unassembled WGS sequence"/>
</dbReference>
<feature type="transmembrane region" description="Helical" evidence="6">
    <location>
        <begin position="15"/>
        <end position="39"/>
    </location>
</feature>
<feature type="transmembrane region" description="Helical" evidence="6">
    <location>
        <begin position="193"/>
        <end position="211"/>
    </location>
</feature>
<feature type="transmembrane region" description="Helical" evidence="6">
    <location>
        <begin position="84"/>
        <end position="104"/>
    </location>
</feature>
<dbReference type="PIRSF" id="PIRSF006324">
    <property type="entry name" value="LeuE"/>
    <property type="match status" value="1"/>
</dbReference>
<sequence length="215" mass="22466">MDLIQHLPAGIEPAALWGFVLASILMEITPGPNMAYLAILAVGDGRRAGYAAVAGVALGLLAVGLASALGVGAAVAASAWAWQILRWGGVGYLLWLAWDGWRGAEESPEHAARGSSLGRFFRRGLVTNLLNPKAFALYVAVLPGFLSPQHPVMPQAIALSLIYVLIATAIHAGIVTAAGTASKALADPRRQKLARRILSLMLVGVAVWLAFKTAA</sequence>
<dbReference type="RefSeq" id="WP_103171236.1">
    <property type="nucleotide sequence ID" value="NZ_BMIV01000004.1"/>
</dbReference>
<feature type="transmembrane region" description="Helical" evidence="6">
    <location>
        <begin position="125"/>
        <end position="145"/>
    </location>
</feature>
<proteinExistence type="predicted"/>
<name>A0ABQ1VGB1_9RHOB</name>
<dbReference type="PANTHER" id="PTHR30086:SF20">
    <property type="entry name" value="ARGININE EXPORTER PROTEIN ARGO-RELATED"/>
    <property type="match status" value="1"/>
</dbReference>